<name>A0A857DHN1_9FIRM</name>
<dbReference type="InterPro" id="IPR041489">
    <property type="entry name" value="PDZ_6"/>
</dbReference>
<dbReference type="Gene3D" id="3.20.20.70">
    <property type="entry name" value="Aldolase class I"/>
    <property type="match status" value="1"/>
</dbReference>
<dbReference type="Pfam" id="PF19238">
    <property type="entry name" value="Radical_SAM_2"/>
    <property type="match status" value="1"/>
</dbReference>
<dbReference type="Pfam" id="PF17820">
    <property type="entry name" value="PDZ_6"/>
    <property type="match status" value="1"/>
</dbReference>
<evidence type="ECO:0000313" key="5">
    <source>
        <dbReference type="Proteomes" id="UP000430508"/>
    </source>
</evidence>
<dbReference type="SUPFAM" id="SSF102114">
    <property type="entry name" value="Radical SAM enzymes"/>
    <property type="match status" value="1"/>
</dbReference>
<dbReference type="Pfam" id="PF04459">
    <property type="entry name" value="DUF512"/>
    <property type="match status" value="1"/>
</dbReference>
<evidence type="ECO:0000313" key="4">
    <source>
        <dbReference type="EMBL" id="QHA00860.1"/>
    </source>
</evidence>
<dbReference type="Proteomes" id="UP000430508">
    <property type="component" value="Chromosome"/>
</dbReference>
<accession>A0A857DHN1</accession>
<dbReference type="EMBL" id="CP046996">
    <property type="protein sequence ID" value="QHA00860.1"/>
    <property type="molecule type" value="Genomic_DNA"/>
</dbReference>
<feature type="domain" description="DUF512" evidence="1">
    <location>
        <begin position="221"/>
        <end position="420"/>
    </location>
</feature>
<dbReference type="Gene3D" id="2.30.42.10">
    <property type="match status" value="1"/>
</dbReference>
<feature type="domain" description="PDZ" evidence="2">
    <location>
        <begin position="7"/>
        <end position="55"/>
    </location>
</feature>
<dbReference type="InterPro" id="IPR058240">
    <property type="entry name" value="rSAM_sf"/>
</dbReference>
<evidence type="ECO:0000259" key="3">
    <source>
        <dbReference type="Pfam" id="PF19238"/>
    </source>
</evidence>
<sequence length="442" mass="50231">MPNGLKVSAVMKNSIAAEMEIEPGDEILQVDQHNIQDILDLQYWTAEEEFTLIIQKKNHEIWELEIVKEPEELLGIEVSSVGRDGLMKCRNNCVFCFVRQMPPGMRSTLYDLDDDYRLSVNQGSYITLSNLKEKDFQRIINMHLSPLYISVHAWNPVVREKLMRNRQAGKLAEQIKRLAEAGLVLHTQIVLVPDYNDREILQETVENLAAFFPQVQSIGIVPVGLTKYRDGLPELRTVTPEEAKEVLDIGIEWQQKYRKRTGLNLVYFSDEFYMLAGRDLPSYPEYDDFPQLENGIGMARKFQEEIRMCLCDLPRQIPERKIHLVTGSSAAAYFRSRIAELPAIQGVHITVHEIGNRFFGPAVTVAGLLTAQDIAPQLGDLQGEYFLLSRVMLRAGEEVFLDGYDVRWLAEQVNGIPVVVENDGQSFIEGLFGITIGGSENE</sequence>
<feature type="domain" description="Putative radical SAM N-terminal" evidence="3">
    <location>
        <begin position="68"/>
        <end position="218"/>
    </location>
</feature>
<dbReference type="RefSeq" id="WP_158208253.1">
    <property type="nucleotide sequence ID" value="NZ_CP046996.1"/>
</dbReference>
<reference evidence="4 5" key="1">
    <citation type="submission" date="2019-12" db="EMBL/GenBank/DDBJ databases">
        <title>Sequence classification of anaerobic respiratory reductive dehalogenases: First we see many, then we see few.</title>
        <authorList>
            <person name="Molenda O."/>
            <person name="Puentes Jacome L.A."/>
            <person name="Cao X."/>
            <person name="Nesbo C.L."/>
            <person name="Tang S."/>
            <person name="Morson N."/>
            <person name="Patron J."/>
            <person name="Lomheim L."/>
            <person name="Wishart D.S."/>
            <person name="Edwards E.A."/>
        </authorList>
    </citation>
    <scope>NUCLEOTIDE SEQUENCE [LARGE SCALE GENOMIC DNA]</scope>
    <source>
        <strain evidence="4 5">12DCA</strain>
    </source>
</reference>
<proteinExistence type="predicted"/>
<evidence type="ECO:0000259" key="2">
    <source>
        <dbReference type="Pfam" id="PF17820"/>
    </source>
</evidence>
<dbReference type="InterPro" id="IPR007549">
    <property type="entry name" value="DUF512"/>
</dbReference>
<dbReference type="InterPro" id="IPR036034">
    <property type="entry name" value="PDZ_sf"/>
</dbReference>
<evidence type="ECO:0000259" key="1">
    <source>
        <dbReference type="Pfam" id="PF04459"/>
    </source>
</evidence>
<dbReference type="AlphaFoldDB" id="A0A857DHN1"/>
<protein>
    <submittedName>
        <fullName evidence="4">DUF512 domain-containing protein</fullName>
    </submittedName>
</protein>
<gene>
    <name evidence="4" type="ORF">GQ588_09555</name>
</gene>
<organism evidence="4 5">
    <name type="scientific">Dehalobacter restrictus</name>
    <dbReference type="NCBI Taxonomy" id="55583"/>
    <lineage>
        <taxon>Bacteria</taxon>
        <taxon>Bacillati</taxon>
        <taxon>Bacillota</taxon>
        <taxon>Clostridia</taxon>
        <taxon>Eubacteriales</taxon>
        <taxon>Desulfitobacteriaceae</taxon>
        <taxon>Dehalobacter</taxon>
    </lineage>
</organism>
<dbReference type="InterPro" id="IPR045375">
    <property type="entry name" value="Put_radical_SAM-like_N"/>
</dbReference>
<dbReference type="InterPro" id="IPR013785">
    <property type="entry name" value="Aldolase_TIM"/>
</dbReference>
<dbReference type="SUPFAM" id="SSF50156">
    <property type="entry name" value="PDZ domain-like"/>
    <property type="match status" value="1"/>
</dbReference>